<name>A0A813FM28_POLGL</name>
<comment type="caution">
    <text evidence="2">The sequence shown here is derived from an EMBL/GenBank/DDBJ whole genome shotgun (WGS) entry which is preliminary data.</text>
</comment>
<proteinExistence type="predicted"/>
<evidence type="ECO:0000256" key="1">
    <source>
        <dbReference type="SAM" id="MobiDB-lite"/>
    </source>
</evidence>
<evidence type="ECO:0000313" key="2">
    <source>
        <dbReference type="EMBL" id="CAE8611420.1"/>
    </source>
</evidence>
<dbReference type="AlphaFoldDB" id="A0A813FM28"/>
<feature type="region of interest" description="Disordered" evidence="1">
    <location>
        <begin position="1"/>
        <end position="24"/>
    </location>
</feature>
<evidence type="ECO:0000313" key="3">
    <source>
        <dbReference type="Proteomes" id="UP000654075"/>
    </source>
</evidence>
<dbReference type="EMBL" id="CAJNNV010025022">
    <property type="protein sequence ID" value="CAE8611420.1"/>
    <property type="molecule type" value="Genomic_DNA"/>
</dbReference>
<accession>A0A813FM28</accession>
<sequence length="105" mass="11264">MAKKAQVKPKGKAKAKAKGKAKGKAKAKADLVLLKAKTRAHAEAKAAAGQQSGAKKRALVVNPNRLGIREDPALEVPISPRAEWAESEVRRCEANNNSYCFFPCP</sequence>
<gene>
    <name evidence="2" type="ORF">PGLA1383_LOCUS29223</name>
</gene>
<protein>
    <submittedName>
        <fullName evidence="2">Uncharacterized protein</fullName>
    </submittedName>
</protein>
<reference evidence="2" key="1">
    <citation type="submission" date="2021-02" db="EMBL/GenBank/DDBJ databases">
        <authorList>
            <person name="Dougan E. K."/>
            <person name="Rhodes N."/>
            <person name="Thang M."/>
            <person name="Chan C."/>
        </authorList>
    </citation>
    <scope>NUCLEOTIDE SEQUENCE</scope>
</reference>
<organism evidence="2 3">
    <name type="scientific">Polarella glacialis</name>
    <name type="common">Dinoflagellate</name>
    <dbReference type="NCBI Taxonomy" id="89957"/>
    <lineage>
        <taxon>Eukaryota</taxon>
        <taxon>Sar</taxon>
        <taxon>Alveolata</taxon>
        <taxon>Dinophyceae</taxon>
        <taxon>Suessiales</taxon>
        <taxon>Suessiaceae</taxon>
        <taxon>Polarella</taxon>
    </lineage>
</organism>
<dbReference type="Proteomes" id="UP000654075">
    <property type="component" value="Unassembled WGS sequence"/>
</dbReference>
<keyword evidence="3" id="KW-1185">Reference proteome</keyword>